<gene>
    <name evidence="1" type="ORF">Dace_2362</name>
</gene>
<sequence length="160" mass="18000">MELTTAYKEAIAYANPETTIWEAIRITHSSWLESILLVNSYEVFTANLGSFIPVQWSMKLPEVEAETRGELTLKIDLLPLSIKRTLFSGASKTDAMKLYYYEYTDTTDPAGQLPAALEISKVEMDEDNQVTTIKALYADLVNIVFPRRRMTTTLIPGGLV</sequence>
<dbReference type="Proteomes" id="UP000005695">
    <property type="component" value="Unassembled WGS sequence"/>
</dbReference>
<protein>
    <submittedName>
        <fullName evidence="1">Uncharacterized protein</fullName>
    </submittedName>
</protein>
<proteinExistence type="predicted"/>
<dbReference type="InterPro" id="IPR014974">
    <property type="entry name" value="DUF1833"/>
</dbReference>
<keyword evidence="2" id="KW-1185">Reference proteome</keyword>
<dbReference type="AlphaFoldDB" id="Q1K080"/>
<reference evidence="1" key="2">
    <citation type="submission" date="2006-05" db="EMBL/GenBank/DDBJ databases">
        <title>Sequencing of the draft genome and assembly of Desulfuromonas acetoxidans DSM 684.</title>
        <authorList>
            <consortium name="US DOE Joint Genome Institute (JGI-PGF)"/>
            <person name="Copeland A."/>
            <person name="Lucas S."/>
            <person name="Lapidus A."/>
            <person name="Barry K."/>
            <person name="Detter J.C."/>
            <person name="Glavina del Rio T."/>
            <person name="Hammon N."/>
            <person name="Israni S."/>
            <person name="Dalin E."/>
            <person name="Tice H."/>
            <person name="Bruce D."/>
            <person name="Pitluck S."/>
            <person name="Richardson P."/>
        </authorList>
    </citation>
    <scope>NUCLEOTIDE SEQUENCE [LARGE SCALE GENOMIC DNA]</scope>
    <source>
        <strain evidence="1">DSM 684</strain>
    </source>
</reference>
<dbReference type="Pfam" id="PF08875">
    <property type="entry name" value="DUF1833"/>
    <property type="match status" value="1"/>
</dbReference>
<evidence type="ECO:0000313" key="1">
    <source>
        <dbReference type="EMBL" id="EAT16061.1"/>
    </source>
</evidence>
<organism evidence="1 2">
    <name type="scientific">Desulfuromonas acetoxidans (strain DSM 684 / 11070)</name>
    <dbReference type="NCBI Taxonomy" id="281689"/>
    <lineage>
        <taxon>Bacteria</taxon>
        <taxon>Pseudomonadati</taxon>
        <taxon>Thermodesulfobacteriota</taxon>
        <taxon>Desulfuromonadia</taxon>
        <taxon>Desulfuromonadales</taxon>
        <taxon>Desulfuromonadaceae</taxon>
        <taxon>Desulfuromonas</taxon>
    </lineage>
</organism>
<name>Q1K080_DESA6</name>
<dbReference type="OrthoDB" id="8690039at2"/>
<accession>Q1K080</accession>
<evidence type="ECO:0000313" key="2">
    <source>
        <dbReference type="Proteomes" id="UP000005695"/>
    </source>
</evidence>
<reference evidence="1" key="1">
    <citation type="submission" date="2006-05" db="EMBL/GenBank/DDBJ databases">
        <title>Annotation of the draft genome assembly of Desulfuromonas acetoxidans DSM 684.</title>
        <authorList>
            <consortium name="US DOE Joint Genome Institute (JGI-ORNL)"/>
            <person name="Larimer F."/>
            <person name="Land M."/>
            <person name="Hauser L."/>
        </authorList>
    </citation>
    <scope>NUCLEOTIDE SEQUENCE [LARGE SCALE GENOMIC DNA]</scope>
    <source>
        <strain evidence="1">DSM 684</strain>
    </source>
</reference>
<dbReference type="EMBL" id="AAEW02000007">
    <property type="protein sequence ID" value="EAT16061.1"/>
    <property type="molecule type" value="Genomic_DNA"/>
</dbReference>
<dbReference type="RefSeq" id="WP_005999978.1">
    <property type="nucleotide sequence ID" value="NZ_AAEW02000007.1"/>
</dbReference>
<comment type="caution">
    <text evidence="1">The sequence shown here is derived from an EMBL/GenBank/DDBJ whole genome shotgun (WGS) entry which is preliminary data.</text>
</comment>